<reference evidence="3 4" key="2">
    <citation type="submission" date="2020-03" db="EMBL/GenBank/DDBJ databases">
        <title>Campylobacter portucalensis sp. nov., a new species of Campylobacter isolated from the reproductive tract of bulls.</title>
        <authorList>
            <person name="Silva M.F."/>
            <person name="Pereira G."/>
            <person name="Carneiro C."/>
            <person name="Hemphill A."/>
            <person name="Mateus L."/>
            <person name="Lopes-Da-Costa L."/>
            <person name="Silva E."/>
        </authorList>
    </citation>
    <scope>NUCLEOTIDE SEQUENCE [LARGE SCALE GENOMIC DNA]</scope>
    <source>
        <strain evidence="3 4">FMV-PI01</strain>
    </source>
</reference>
<feature type="region of interest" description="Disordered" evidence="1">
    <location>
        <begin position="1"/>
        <end position="25"/>
    </location>
</feature>
<feature type="transmembrane region" description="Helical" evidence="2">
    <location>
        <begin position="300"/>
        <end position="321"/>
    </location>
</feature>
<proteinExistence type="predicted"/>
<name>A0A6L5WKG6_9BACT</name>
<protein>
    <submittedName>
        <fullName evidence="3">Uncharacterized protein</fullName>
    </submittedName>
</protein>
<organism evidence="3 4">
    <name type="scientific">Campylobacter portucalensis</name>
    <dbReference type="NCBI Taxonomy" id="2608384"/>
    <lineage>
        <taxon>Bacteria</taxon>
        <taxon>Pseudomonadati</taxon>
        <taxon>Campylobacterota</taxon>
        <taxon>Epsilonproteobacteria</taxon>
        <taxon>Campylobacterales</taxon>
        <taxon>Campylobacteraceae</taxon>
        <taxon>Campylobacter</taxon>
    </lineage>
</organism>
<dbReference type="RefSeq" id="WP_154571169.1">
    <property type="nucleotide sequence ID" value="NZ_VWSJ01000027.1"/>
</dbReference>
<dbReference type="EMBL" id="VWSJ01000027">
    <property type="protein sequence ID" value="MSN96912.1"/>
    <property type="molecule type" value="Genomic_DNA"/>
</dbReference>
<evidence type="ECO:0000313" key="4">
    <source>
        <dbReference type="Proteomes" id="UP000476338"/>
    </source>
</evidence>
<dbReference type="AlphaFoldDB" id="A0A6L5WKG6"/>
<keyword evidence="2" id="KW-0812">Transmembrane</keyword>
<gene>
    <name evidence="3" type="ORF">F1B92_07010</name>
</gene>
<dbReference type="Proteomes" id="UP000476338">
    <property type="component" value="Unassembled WGS sequence"/>
</dbReference>
<keyword evidence="2" id="KW-1133">Transmembrane helix</keyword>
<reference evidence="3 4" key="1">
    <citation type="submission" date="2019-09" db="EMBL/GenBank/DDBJ databases">
        <authorList>
            <person name="Silva M."/>
            <person name="Pereira G."/>
            <person name="Lopes-Da-Costa L."/>
            <person name="Silva E."/>
        </authorList>
    </citation>
    <scope>NUCLEOTIDE SEQUENCE [LARGE SCALE GENOMIC DNA]</scope>
    <source>
        <strain evidence="3 4">FMV-PI01</strain>
    </source>
</reference>
<keyword evidence="2" id="KW-0472">Membrane</keyword>
<accession>A0A6L5WKG6</accession>
<evidence type="ECO:0000313" key="3">
    <source>
        <dbReference type="EMBL" id="MSN96912.1"/>
    </source>
</evidence>
<feature type="compositionally biased region" description="Basic and acidic residues" evidence="1">
    <location>
        <begin position="1"/>
        <end position="13"/>
    </location>
</feature>
<sequence>MENNENLHDDTKTTNENAPVKTLESKDEIIARLESEASRAKDELENVEQGKKELQDKLERLIYERNMTAQILRDEVAELSSKFEKAGLKISEKGVISVLDYSNYQKRVTIAFNMFDSDLNMLLKTIIRIGEENNADYSNHIKRVENLLDESVKLRQLFDYLNEFILNPPSKEFMALMNNTLGIRKIAQDYKEFQNLADITKIKASMQEQENVFNEMVSKFDSFAINQNKFFEDEINKIENFKGKINARLNDTGDEYKRFSENMISNLNDQLKVFEINLTEYKEIREKEVKLLSKLKKGGYALTGLLFLLCLALGGVVGYAISLVK</sequence>
<comment type="caution">
    <text evidence="3">The sequence shown here is derived from an EMBL/GenBank/DDBJ whole genome shotgun (WGS) entry which is preliminary data.</text>
</comment>
<evidence type="ECO:0000256" key="1">
    <source>
        <dbReference type="SAM" id="MobiDB-lite"/>
    </source>
</evidence>
<evidence type="ECO:0000256" key="2">
    <source>
        <dbReference type="SAM" id="Phobius"/>
    </source>
</evidence>
<keyword evidence="4" id="KW-1185">Reference proteome</keyword>